<accession>A0AAD7B051</accession>
<reference evidence="4" key="1">
    <citation type="submission" date="2023-03" db="EMBL/GenBank/DDBJ databases">
        <title>Massive genome expansion in bonnet fungi (Mycena s.s.) driven by repeated elements and novel gene families across ecological guilds.</title>
        <authorList>
            <consortium name="Lawrence Berkeley National Laboratory"/>
            <person name="Harder C.B."/>
            <person name="Miyauchi S."/>
            <person name="Viragh M."/>
            <person name="Kuo A."/>
            <person name="Thoen E."/>
            <person name="Andreopoulos B."/>
            <person name="Lu D."/>
            <person name="Skrede I."/>
            <person name="Drula E."/>
            <person name="Henrissat B."/>
            <person name="Morin E."/>
            <person name="Kohler A."/>
            <person name="Barry K."/>
            <person name="LaButti K."/>
            <person name="Morin E."/>
            <person name="Salamov A."/>
            <person name="Lipzen A."/>
            <person name="Mereny Z."/>
            <person name="Hegedus B."/>
            <person name="Baldrian P."/>
            <person name="Stursova M."/>
            <person name="Weitz H."/>
            <person name="Taylor A."/>
            <person name="Grigoriev I.V."/>
            <person name="Nagy L.G."/>
            <person name="Martin F."/>
            <person name="Kauserud H."/>
        </authorList>
    </citation>
    <scope>NUCLEOTIDE SEQUENCE</scope>
    <source>
        <strain evidence="4">9284</strain>
    </source>
</reference>
<feature type="compositionally biased region" description="Basic and acidic residues" evidence="1">
    <location>
        <begin position="322"/>
        <end position="334"/>
    </location>
</feature>
<keyword evidence="2" id="KW-1133">Transmembrane helix</keyword>
<dbReference type="InterPro" id="IPR045340">
    <property type="entry name" value="DUF6533"/>
</dbReference>
<evidence type="ECO:0000256" key="2">
    <source>
        <dbReference type="SAM" id="Phobius"/>
    </source>
</evidence>
<feature type="transmembrane region" description="Helical" evidence="2">
    <location>
        <begin position="129"/>
        <end position="151"/>
    </location>
</feature>
<dbReference type="Proteomes" id="UP001221142">
    <property type="component" value="Unassembled WGS sequence"/>
</dbReference>
<feature type="transmembrane region" description="Helical" evidence="2">
    <location>
        <begin position="66"/>
        <end position="87"/>
    </location>
</feature>
<dbReference type="EMBL" id="JARKIF010000066">
    <property type="protein sequence ID" value="KAJ7605896.1"/>
    <property type="molecule type" value="Genomic_DNA"/>
</dbReference>
<keyword evidence="5" id="KW-1185">Reference proteome</keyword>
<evidence type="ECO:0000256" key="1">
    <source>
        <dbReference type="SAM" id="MobiDB-lite"/>
    </source>
</evidence>
<proteinExistence type="predicted"/>
<sequence>MASNSSYPILNPQTPLAFLPPDAGLQYIASSYVTVATLSAFVWDILSSLPDEVKIARHGQIRLPQLVYYISRLSTLGYLAGNAAFQAAPHRDCETVKMIYAFFFAIAVPFTAALFIFRIVAIFSHNKPVIVFFIFLWVATLGGSLSFPFAITVNHIGPTHRCVKTHVAAWVAAGPITNTVTDTLVFFALSWRLAMNSTTSGISGRSQSFIRGRGLPALSRTLLHSGQAYYLITVGVNVFSLVFGLKSDLPPSLHTLFSSPNIALENAMACRVYRALRLGMIRSDFDFGALDTSRLEFLSFVVRPLPESQNSERSGEELEMGTEEKEPVVHKEEVPAGEMV</sequence>
<evidence type="ECO:0000313" key="5">
    <source>
        <dbReference type="Proteomes" id="UP001221142"/>
    </source>
</evidence>
<gene>
    <name evidence="4" type="ORF">FB45DRAFT_1068981</name>
</gene>
<name>A0AAD7B051_9AGAR</name>
<dbReference type="Pfam" id="PF20151">
    <property type="entry name" value="DUF6533"/>
    <property type="match status" value="1"/>
</dbReference>
<feature type="region of interest" description="Disordered" evidence="1">
    <location>
        <begin position="308"/>
        <end position="340"/>
    </location>
</feature>
<comment type="caution">
    <text evidence="4">The sequence shown here is derived from an EMBL/GenBank/DDBJ whole genome shotgun (WGS) entry which is preliminary data.</text>
</comment>
<evidence type="ECO:0000259" key="3">
    <source>
        <dbReference type="Pfam" id="PF20151"/>
    </source>
</evidence>
<evidence type="ECO:0000313" key="4">
    <source>
        <dbReference type="EMBL" id="KAJ7605896.1"/>
    </source>
</evidence>
<dbReference type="AlphaFoldDB" id="A0AAD7B051"/>
<protein>
    <recommendedName>
        <fullName evidence="3">DUF6533 domain-containing protein</fullName>
    </recommendedName>
</protein>
<feature type="domain" description="DUF6533" evidence="3">
    <location>
        <begin position="32"/>
        <end position="76"/>
    </location>
</feature>
<feature type="transmembrane region" description="Helical" evidence="2">
    <location>
        <begin position="25"/>
        <end position="46"/>
    </location>
</feature>
<keyword evidence="2" id="KW-0812">Transmembrane</keyword>
<feature type="transmembrane region" description="Helical" evidence="2">
    <location>
        <begin position="99"/>
        <end position="117"/>
    </location>
</feature>
<keyword evidence="2" id="KW-0472">Membrane</keyword>
<organism evidence="4 5">
    <name type="scientific">Roridomyces roridus</name>
    <dbReference type="NCBI Taxonomy" id="1738132"/>
    <lineage>
        <taxon>Eukaryota</taxon>
        <taxon>Fungi</taxon>
        <taxon>Dikarya</taxon>
        <taxon>Basidiomycota</taxon>
        <taxon>Agaricomycotina</taxon>
        <taxon>Agaricomycetes</taxon>
        <taxon>Agaricomycetidae</taxon>
        <taxon>Agaricales</taxon>
        <taxon>Marasmiineae</taxon>
        <taxon>Mycenaceae</taxon>
        <taxon>Roridomyces</taxon>
    </lineage>
</organism>